<gene>
    <name evidence="9" type="ORF">KNV97_00665</name>
</gene>
<dbReference type="GO" id="GO:0016887">
    <property type="term" value="F:ATP hydrolysis activity"/>
    <property type="evidence" value="ECO:0007669"/>
    <property type="project" value="InterPro"/>
</dbReference>
<evidence type="ECO:0000256" key="1">
    <source>
        <dbReference type="ARBA" id="ARBA00004417"/>
    </source>
</evidence>
<dbReference type="InterPro" id="IPR003593">
    <property type="entry name" value="AAA+_ATPase"/>
</dbReference>
<dbReference type="SMART" id="SM00382">
    <property type="entry name" value="AAA"/>
    <property type="match status" value="1"/>
</dbReference>
<dbReference type="Proteomes" id="UP000694232">
    <property type="component" value="Chromosome 2"/>
</dbReference>
<dbReference type="AlphaFoldDB" id="A0A975U6H0"/>
<protein>
    <submittedName>
        <fullName evidence="9">ABC transporter ATP-binding protein</fullName>
    </submittedName>
</protein>
<dbReference type="GO" id="GO:0005524">
    <property type="term" value="F:ATP binding"/>
    <property type="evidence" value="ECO:0007669"/>
    <property type="project" value="UniProtKB-KW"/>
</dbReference>
<keyword evidence="9" id="KW-0547">Nucleotide-binding</keyword>
<evidence type="ECO:0000256" key="7">
    <source>
        <dbReference type="ARBA" id="ARBA00023136"/>
    </source>
</evidence>
<keyword evidence="10" id="KW-1185">Reference proteome</keyword>
<evidence type="ECO:0000259" key="8">
    <source>
        <dbReference type="PROSITE" id="PS50893"/>
    </source>
</evidence>
<organism evidence="9 10">
    <name type="scientific">Vibrio ostreae</name>
    <dbReference type="NCBI Taxonomy" id="2841925"/>
    <lineage>
        <taxon>Bacteria</taxon>
        <taxon>Pseudomonadati</taxon>
        <taxon>Pseudomonadota</taxon>
        <taxon>Gammaproteobacteria</taxon>
        <taxon>Vibrionales</taxon>
        <taxon>Vibrionaceae</taxon>
        <taxon>Vibrio</taxon>
    </lineage>
</organism>
<dbReference type="KEGG" id="vos:KNV97_00665"/>
<evidence type="ECO:0000256" key="6">
    <source>
        <dbReference type="ARBA" id="ARBA00022967"/>
    </source>
</evidence>
<comment type="subcellular location">
    <subcellularLocation>
        <location evidence="1">Cell inner membrane</location>
        <topology evidence="1">Peripheral membrane protein</topology>
    </subcellularLocation>
</comment>
<keyword evidence="4" id="KW-1003">Cell membrane</keyword>
<dbReference type="CDD" id="cd03257">
    <property type="entry name" value="ABC_NikE_OppD_transporters"/>
    <property type="match status" value="1"/>
</dbReference>
<sequence>MNKRKCILDIKDLSITIDGSELVSDINLQLFEGERVCLLGASGSGKSLTAKAISGTLAPYCKVEGNIHFNGESVTTLPVLGRPSTARVATVFQDTFSALNPLMSVGKQLALSTNIHSQQALLPLLKQMQLIPADDSEQSTVEGKALLNRLPSELSGGQRQRLCIAFALLSGSNLLVADEPTTALDVINQKQVIELLQQCCGQDACQHPEQLHSRRLSLLFITHDINVAAQLCERGIVMHNGRIVEAGTMHQLLTQPEHEYTRSLVRAANQVIDWNDQFASEVKSA</sequence>
<keyword evidence="3" id="KW-0813">Transport</keyword>
<dbReference type="PANTHER" id="PTHR43297:SF14">
    <property type="entry name" value="ATPASE AAA-TYPE CORE DOMAIN-CONTAINING PROTEIN"/>
    <property type="match status" value="1"/>
</dbReference>
<evidence type="ECO:0000256" key="5">
    <source>
        <dbReference type="ARBA" id="ARBA00022519"/>
    </source>
</evidence>
<keyword evidence="9" id="KW-0067">ATP-binding</keyword>
<evidence type="ECO:0000256" key="2">
    <source>
        <dbReference type="ARBA" id="ARBA00005417"/>
    </source>
</evidence>
<proteinExistence type="inferred from homology"/>
<dbReference type="InterPro" id="IPR003439">
    <property type="entry name" value="ABC_transporter-like_ATP-bd"/>
</dbReference>
<name>A0A975U6H0_9VIBR</name>
<reference evidence="9" key="1">
    <citation type="submission" date="2021-06" db="EMBL/GenBank/DDBJ databases">
        <title>Vibrio nov. sp., novel gut bacterium isolated from Yellow Sea oyster.</title>
        <authorList>
            <person name="Muhammad N."/>
            <person name="Nguyen T.H."/>
            <person name="Lee Y.-J."/>
            <person name="Ko J."/>
            <person name="Kim S.-G."/>
        </authorList>
    </citation>
    <scope>NUCLEOTIDE SEQUENCE</scope>
    <source>
        <strain evidence="9">OG9-811</strain>
    </source>
</reference>
<dbReference type="PANTHER" id="PTHR43297">
    <property type="entry name" value="OLIGOPEPTIDE TRANSPORT ATP-BINDING PROTEIN APPD"/>
    <property type="match status" value="1"/>
</dbReference>
<dbReference type="RefSeq" id="WP_218561851.1">
    <property type="nucleotide sequence ID" value="NZ_CP076642.1"/>
</dbReference>
<comment type="similarity">
    <text evidence="2">Belongs to the ABC transporter superfamily.</text>
</comment>
<keyword evidence="5" id="KW-0997">Cell inner membrane</keyword>
<evidence type="ECO:0000256" key="4">
    <source>
        <dbReference type="ARBA" id="ARBA00022475"/>
    </source>
</evidence>
<accession>A0A975U6H0</accession>
<keyword evidence="7" id="KW-0472">Membrane</keyword>
<feature type="domain" description="ABC transporter" evidence="8">
    <location>
        <begin position="8"/>
        <end position="265"/>
    </location>
</feature>
<dbReference type="PROSITE" id="PS50893">
    <property type="entry name" value="ABC_TRANSPORTER_2"/>
    <property type="match status" value="1"/>
</dbReference>
<keyword evidence="6" id="KW-1278">Translocase</keyword>
<dbReference type="InterPro" id="IPR050388">
    <property type="entry name" value="ABC_Ni/Peptide_Import"/>
</dbReference>
<evidence type="ECO:0000313" key="9">
    <source>
        <dbReference type="EMBL" id="QXO16078.1"/>
    </source>
</evidence>
<evidence type="ECO:0000313" key="10">
    <source>
        <dbReference type="Proteomes" id="UP000694232"/>
    </source>
</evidence>
<dbReference type="EMBL" id="CP076642">
    <property type="protein sequence ID" value="QXO16078.1"/>
    <property type="molecule type" value="Genomic_DNA"/>
</dbReference>
<dbReference type="GO" id="GO:0005886">
    <property type="term" value="C:plasma membrane"/>
    <property type="evidence" value="ECO:0007669"/>
    <property type="project" value="UniProtKB-SubCell"/>
</dbReference>
<dbReference type="Pfam" id="PF00005">
    <property type="entry name" value="ABC_tran"/>
    <property type="match status" value="1"/>
</dbReference>
<evidence type="ECO:0000256" key="3">
    <source>
        <dbReference type="ARBA" id="ARBA00022448"/>
    </source>
</evidence>